<dbReference type="HOGENOM" id="CLU_1188633_0_0_7"/>
<evidence type="ECO:0000313" key="3">
    <source>
        <dbReference type="EMBL" id="ACY14196.1"/>
    </source>
</evidence>
<keyword evidence="4" id="KW-1185">Reference proteome</keyword>
<feature type="region of interest" description="Disordered" evidence="1">
    <location>
        <begin position="41"/>
        <end position="68"/>
    </location>
</feature>
<accession>D0LWU9</accession>
<sequence>MHSPKPYRANASANRRAPAVAPSRRFASGLGLALVAACASAHAQPAPPPAPPTPSAAAPGSDDSGDDDAALLRRSANRANLRLGMASSDTNGRPVVCLEVRAIAGLSVEGCGTGNGFLHDSPGASLTHFRGKWLLVQRVVSRGVVRAQLGAGLAELQIGSDRPGFVVAPDARDVEAAGPEGVLAVQWLRPMGGGWEFIVNTSAGLAWIPGADELDPGQGTLHPFVGFEMGAGW</sequence>
<keyword evidence="2" id="KW-0732">Signal</keyword>
<evidence type="ECO:0000313" key="4">
    <source>
        <dbReference type="Proteomes" id="UP000001880"/>
    </source>
</evidence>
<dbReference type="OrthoDB" id="5508604at2"/>
<organism evidence="3 4">
    <name type="scientific">Haliangium ochraceum (strain DSM 14365 / JCM 11303 / SMP-2)</name>
    <dbReference type="NCBI Taxonomy" id="502025"/>
    <lineage>
        <taxon>Bacteria</taxon>
        <taxon>Pseudomonadati</taxon>
        <taxon>Myxococcota</taxon>
        <taxon>Polyangia</taxon>
        <taxon>Haliangiales</taxon>
        <taxon>Kofleriaceae</taxon>
        <taxon>Haliangium</taxon>
    </lineage>
</organism>
<feature type="region of interest" description="Disordered" evidence="1">
    <location>
        <begin position="1"/>
        <end position="22"/>
    </location>
</feature>
<dbReference type="KEGG" id="hoh:Hoch_1646"/>
<evidence type="ECO:0008006" key="5">
    <source>
        <dbReference type="Google" id="ProtNLM"/>
    </source>
</evidence>
<feature type="compositionally biased region" description="Pro residues" evidence="1">
    <location>
        <begin position="45"/>
        <end position="54"/>
    </location>
</feature>
<dbReference type="Proteomes" id="UP000001880">
    <property type="component" value="Chromosome"/>
</dbReference>
<reference evidence="3 4" key="1">
    <citation type="journal article" date="2010" name="Stand. Genomic Sci.">
        <title>Complete genome sequence of Haliangium ochraceum type strain (SMP-2).</title>
        <authorList>
            <consortium name="US DOE Joint Genome Institute (JGI-PGF)"/>
            <person name="Ivanova N."/>
            <person name="Daum C."/>
            <person name="Lang E."/>
            <person name="Abt B."/>
            <person name="Kopitz M."/>
            <person name="Saunders E."/>
            <person name="Lapidus A."/>
            <person name="Lucas S."/>
            <person name="Glavina Del Rio T."/>
            <person name="Nolan M."/>
            <person name="Tice H."/>
            <person name="Copeland A."/>
            <person name="Cheng J.F."/>
            <person name="Chen F."/>
            <person name="Bruce D."/>
            <person name="Goodwin L."/>
            <person name="Pitluck S."/>
            <person name="Mavromatis K."/>
            <person name="Pati A."/>
            <person name="Mikhailova N."/>
            <person name="Chen A."/>
            <person name="Palaniappan K."/>
            <person name="Land M."/>
            <person name="Hauser L."/>
            <person name="Chang Y.J."/>
            <person name="Jeffries C.D."/>
            <person name="Detter J.C."/>
            <person name="Brettin T."/>
            <person name="Rohde M."/>
            <person name="Goker M."/>
            <person name="Bristow J."/>
            <person name="Markowitz V."/>
            <person name="Eisen J.A."/>
            <person name="Hugenholtz P."/>
            <person name="Kyrpides N.C."/>
            <person name="Klenk H.P."/>
        </authorList>
    </citation>
    <scope>NUCLEOTIDE SEQUENCE [LARGE SCALE GENOMIC DNA]</scope>
    <source>
        <strain evidence="4">DSM 14365 / CIP 107738 / JCM 11303 / AJ 13395 / SMP-2</strain>
    </source>
</reference>
<feature type="compositionally biased region" description="Low complexity" evidence="1">
    <location>
        <begin position="8"/>
        <end position="22"/>
    </location>
</feature>
<name>D0LWU9_HALO1</name>
<proteinExistence type="predicted"/>
<evidence type="ECO:0000256" key="1">
    <source>
        <dbReference type="SAM" id="MobiDB-lite"/>
    </source>
</evidence>
<dbReference type="RefSeq" id="WP_012826804.1">
    <property type="nucleotide sequence ID" value="NC_013440.1"/>
</dbReference>
<feature type="chain" id="PRO_5003011618" description="Secreted protein" evidence="2">
    <location>
        <begin position="44"/>
        <end position="233"/>
    </location>
</feature>
<evidence type="ECO:0000256" key="2">
    <source>
        <dbReference type="SAM" id="SignalP"/>
    </source>
</evidence>
<protein>
    <recommendedName>
        <fullName evidence="5">Secreted protein</fullName>
    </recommendedName>
</protein>
<dbReference type="EMBL" id="CP001804">
    <property type="protein sequence ID" value="ACY14196.1"/>
    <property type="molecule type" value="Genomic_DNA"/>
</dbReference>
<dbReference type="eggNOG" id="ENOG5030SRI">
    <property type="taxonomic scope" value="Bacteria"/>
</dbReference>
<dbReference type="AlphaFoldDB" id="D0LWU9"/>
<gene>
    <name evidence="3" type="ordered locus">Hoch_1646</name>
</gene>
<feature type="signal peptide" evidence="2">
    <location>
        <begin position="1"/>
        <end position="43"/>
    </location>
</feature>